<gene>
    <name evidence="1" type="ORF">JCM14722_13060</name>
</gene>
<protein>
    <submittedName>
        <fullName evidence="1">Uncharacterized protein</fullName>
    </submittedName>
</protein>
<reference evidence="1" key="1">
    <citation type="submission" date="2022-08" db="EMBL/GenBank/DDBJ databases">
        <title>Genome Sequence of the sulphate-reducing bacterium, Pseudodesulfovibrio portus JCM14722.</title>
        <authorList>
            <person name="Kondo R."/>
            <person name="Kataoka T."/>
        </authorList>
    </citation>
    <scope>NUCLEOTIDE SEQUENCE</scope>
    <source>
        <strain evidence="1">JCM 14722</strain>
    </source>
</reference>
<evidence type="ECO:0000313" key="1">
    <source>
        <dbReference type="EMBL" id="BDQ33764.1"/>
    </source>
</evidence>
<sequence length="118" mass="12940">MYVATDTAPVMDGYAFEMHLNELAGEQAAKALGDLVSFSDEAVAAFREAAIEPIKNGTFTLESIERRIGVVREEIARVWNSALPDDEKIRQISAKENEISLLQAGQFTFAKAGFTKTV</sequence>
<organism evidence="1 2">
    <name type="scientific">Pseudodesulfovibrio portus</name>
    <dbReference type="NCBI Taxonomy" id="231439"/>
    <lineage>
        <taxon>Bacteria</taxon>
        <taxon>Pseudomonadati</taxon>
        <taxon>Thermodesulfobacteriota</taxon>
        <taxon>Desulfovibrionia</taxon>
        <taxon>Desulfovibrionales</taxon>
        <taxon>Desulfovibrionaceae</taxon>
    </lineage>
</organism>
<proteinExistence type="predicted"/>
<keyword evidence="2" id="KW-1185">Reference proteome</keyword>
<dbReference type="Proteomes" id="UP001061361">
    <property type="component" value="Chromosome"/>
</dbReference>
<name>A0ABM8AR17_9BACT</name>
<dbReference type="RefSeq" id="WP_264983820.1">
    <property type="nucleotide sequence ID" value="NZ_AP026708.1"/>
</dbReference>
<accession>A0ABM8AR17</accession>
<evidence type="ECO:0000313" key="2">
    <source>
        <dbReference type="Proteomes" id="UP001061361"/>
    </source>
</evidence>
<dbReference type="EMBL" id="AP026708">
    <property type="protein sequence ID" value="BDQ33764.1"/>
    <property type="molecule type" value="Genomic_DNA"/>
</dbReference>